<dbReference type="EMBL" id="QMFZ01000002">
    <property type="protein sequence ID" value="RBB42225.1"/>
    <property type="molecule type" value="Genomic_DNA"/>
</dbReference>
<dbReference type="AlphaFoldDB" id="A0A365R197"/>
<name>A0A365R197_9BURK</name>
<dbReference type="Proteomes" id="UP000252458">
    <property type="component" value="Unassembled WGS sequence"/>
</dbReference>
<keyword evidence="2" id="KW-0732">Signal</keyword>
<feature type="chain" id="PRO_5016983229" description="Peptidase" evidence="2">
    <location>
        <begin position="20"/>
        <end position="104"/>
    </location>
</feature>
<gene>
    <name evidence="3" type="ORF">DPV79_03130</name>
</gene>
<protein>
    <recommendedName>
        <fullName evidence="5">Peptidase</fullName>
    </recommendedName>
</protein>
<evidence type="ECO:0000256" key="2">
    <source>
        <dbReference type="SAM" id="SignalP"/>
    </source>
</evidence>
<proteinExistence type="predicted"/>
<evidence type="ECO:0008006" key="5">
    <source>
        <dbReference type="Google" id="ProtNLM"/>
    </source>
</evidence>
<keyword evidence="4" id="KW-1185">Reference proteome</keyword>
<evidence type="ECO:0000313" key="3">
    <source>
        <dbReference type="EMBL" id="RBB42225.1"/>
    </source>
</evidence>
<organism evidence="3 4">
    <name type="scientific">Burkholderia reimsis</name>
    <dbReference type="NCBI Taxonomy" id="2234132"/>
    <lineage>
        <taxon>Bacteria</taxon>
        <taxon>Pseudomonadati</taxon>
        <taxon>Pseudomonadota</taxon>
        <taxon>Betaproteobacteria</taxon>
        <taxon>Burkholderiales</taxon>
        <taxon>Burkholderiaceae</taxon>
        <taxon>Burkholderia</taxon>
    </lineage>
</organism>
<feature type="region of interest" description="Disordered" evidence="1">
    <location>
        <begin position="84"/>
        <end position="104"/>
    </location>
</feature>
<accession>A0A365R197</accession>
<evidence type="ECO:0000313" key="4">
    <source>
        <dbReference type="Proteomes" id="UP000252458"/>
    </source>
</evidence>
<comment type="caution">
    <text evidence="3">The sequence shown here is derived from an EMBL/GenBank/DDBJ whole genome shotgun (WGS) entry which is preliminary data.</text>
</comment>
<reference evidence="3 4" key="1">
    <citation type="submission" date="2018-06" db="EMBL/GenBank/DDBJ databases">
        <title>Draft genome sequence of Burkholderia reimsis strain BE51 isolated from a French agricultural soil.</title>
        <authorList>
            <person name="Esmaeel Q."/>
        </authorList>
    </citation>
    <scope>NUCLEOTIDE SEQUENCE [LARGE SCALE GENOMIC DNA]</scope>
    <source>
        <strain evidence="3 4">BE51</strain>
    </source>
</reference>
<sequence length="104" mass="11171">MRTCCVIALAIALSVALPGCDKTAPDQGAGEIVALEHAPEAVRAMIERQRQGGNVGVIQRRVKNGKARYVVTIVQGDQEQRLSLTEDGRLISSRPAGDDEEDDD</sequence>
<evidence type="ECO:0000256" key="1">
    <source>
        <dbReference type="SAM" id="MobiDB-lite"/>
    </source>
</evidence>
<feature type="signal peptide" evidence="2">
    <location>
        <begin position="1"/>
        <end position="19"/>
    </location>
</feature>